<dbReference type="PANTHER" id="PTHR12128:SF21">
    <property type="entry name" value="N-ACETYLNEURAMINATE LYASE"/>
    <property type="match status" value="1"/>
</dbReference>
<proteinExistence type="inferred from homology"/>
<dbReference type="Gene3D" id="3.20.20.70">
    <property type="entry name" value="Aldolase class I"/>
    <property type="match status" value="1"/>
</dbReference>
<dbReference type="EC" id="4.1.3.3" evidence="5"/>
<evidence type="ECO:0000313" key="12">
    <source>
        <dbReference type="EMBL" id="CAH1163291.1"/>
    </source>
</evidence>
<keyword evidence="9" id="KW-0119">Carbohydrate metabolism</keyword>
<evidence type="ECO:0000259" key="11">
    <source>
        <dbReference type="Pfam" id="PF21599"/>
    </source>
</evidence>
<sequence length="479" mass="54120">MEHFEIGACFKSYNELMDKLKEYCNSTNTKFTTKDSRLITDEFATAKESFVYSELKLICVFGRQTKFKTGDRKRKMRNLKIKKTECPAYFRIRLIHSGVALQVVALNINHNHPLEKFEEKPQIEEIPKTKRKKLSNEKQVSSLKLEIKSEDDSLSSDDVQASELIEVFIEPDEAINPETRVEFSFRGFCAPVFTVFEEKSPNDLIDKYAEYLLFNGIQGVLVNDAMGEGMSMSVSERKLVTERWAKAVKATDQHLMVQIGGCPLPDVLELTEHAENNGVDSLLCLPEMFFKPSNSKQLIDYLTIVCEAAPKTPVLYHHIPAYTGVNINMAQVLDEVSEKIPNFCGLVYTSNDLEGGVAALEAREKKYVVFFGEEKLLTGAFLMGFDSAILPSLNMFPQYIMDISHAIKKSKISEARKIQEELLTRCSVINKFGSLVPAMKVAMNILSPVNVGLARSPLKNLTDDEMSELEQKLEDCKSK</sequence>
<dbReference type="GO" id="GO:0005737">
    <property type="term" value="C:cytoplasm"/>
    <property type="evidence" value="ECO:0007669"/>
    <property type="project" value="UniProtKB-SubCell"/>
</dbReference>
<comment type="subunit">
    <text evidence="4">Homotetramer.</text>
</comment>
<dbReference type="AlphaFoldDB" id="A0A9P0GQW1"/>
<feature type="domain" description="ZSWIM3 N-terminal" evidence="11">
    <location>
        <begin position="5"/>
        <end position="112"/>
    </location>
</feature>
<reference evidence="12" key="1">
    <citation type="submission" date="2022-01" db="EMBL/GenBank/DDBJ databases">
        <authorList>
            <person name="King R."/>
        </authorList>
    </citation>
    <scope>NUCLEOTIDE SEQUENCE</scope>
</reference>
<dbReference type="SMART" id="SM01130">
    <property type="entry name" value="DHDPS"/>
    <property type="match status" value="1"/>
</dbReference>
<evidence type="ECO:0000256" key="10">
    <source>
        <dbReference type="ARBA" id="ARBA00044906"/>
    </source>
</evidence>
<dbReference type="PRINTS" id="PR00146">
    <property type="entry name" value="DHPICSNTHASE"/>
</dbReference>
<evidence type="ECO:0000256" key="6">
    <source>
        <dbReference type="ARBA" id="ARBA00022490"/>
    </source>
</evidence>
<dbReference type="InterPro" id="IPR002220">
    <property type="entry name" value="DapA-like"/>
</dbReference>
<evidence type="ECO:0000256" key="7">
    <source>
        <dbReference type="ARBA" id="ARBA00023239"/>
    </source>
</evidence>
<name>A0A9P0GQW1_PHACE</name>
<dbReference type="Pfam" id="PF00701">
    <property type="entry name" value="DHDPS"/>
    <property type="match status" value="1"/>
</dbReference>
<dbReference type="InterPro" id="IPR013785">
    <property type="entry name" value="Aldolase_TIM"/>
</dbReference>
<keyword evidence="6" id="KW-0963">Cytoplasm</keyword>
<evidence type="ECO:0000256" key="2">
    <source>
        <dbReference type="ARBA" id="ARBA00004878"/>
    </source>
</evidence>
<keyword evidence="8" id="KW-0704">Schiff base</keyword>
<organism evidence="12 13">
    <name type="scientific">Phaedon cochleariae</name>
    <name type="common">Mustard beetle</name>
    <dbReference type="NCBI Taxonomy" id="80249"/>
    <lineage>
        <taxon>Eukaryota</taxon>
        <taxon>Metazoa</taxon>
        <taxon>Ecdysozoa</taxon>
        <taxon>Arthropoda</taxon>
        <taxon>Hexapoda</taxon>
        <taxon>Insecta</taxon>
        <taxon>Pterygota</taxon>
        <taxon>Neoptera</taxon>
        <taxon>Endopterygota</taxon>
        <taxon>Coleoptera</taxon>
        <taxon>Polyphaga</taxon>
        <taxon>Cucujiformia</taxon>
        <taxon>Chrysomeloidea</taxon>
        <taxon>Chrysomelidae</taxon>
        <taxon>Chrysomelinae</taxon>
        <taxon>Chrysomelini</taxon>
        <taxon>Phaedon</taxon>
    </lineage>
</organism>
<evidence type="ECO:0000256" key="1">
    <source>
        <dbReference type="ARBA" id="ARBA00004496"/>
    </source>
</evidence>
<dbReference type="InterPro" id="IPR048325">
    <property type="entry name" value="ZSWIM3_N"/>
</dbReference>
<comment type="pathway">
    <text evidence="2">Amino-sugar metabolism; N-acetylneuraminate degradation.</text>
</comment>
<dbReference type="SUPFAM" id="SSF51569">
    <property type="entry name" value="Aldolase"/>
    <property type="match status" value="1"/>
</dbReference>
<evidence type="ECO:0000256" key="3">
    <source>
        <dbReference type="ARBA" id="ARBA00006324"/>
    </source>
</evidence>
<comment type="catalytic activity">
    <reaction evidence="10">
        <text>aceneuramate = aldehydo-N-acetyl-D-mannosamine + pyruvate</text>
        <dbReference type="Rhea" id="RHEA:23296"/>
        <dbReference type="ChEBI" id="CHEBI:15361"/>
        <dbReference type="ChEBI" id="CHEBI:17122"/>
        <dbReference type="ChEBI" id="CHEBI:173083"/>
        <dbReference type="EC" id="4.1.3.3"/>
    </reaction>
</comment>
<comment type="subcellular location">
    <subcellularLocation>
        <location evidence="1">Cytoplasm</location>
    </subcellularLocation>
</comment>
<protein>
    <recommendedName>
        <fullName evidence="5">N-acetylneuraminate lyase</fullName>
        <ecNumber evidence="5">4.1.3.3</ecNumber>
    </recommendedName>
</protein>
<gene>
    <name evidence="12" type="ORF">PHAECO_LOCUS8160</name>
</gene>
<evidence type="ECO:0000256" key="4">
    <source>
        <dbReference type="ARBA" id="ARBA00011881"/>
    </source>
</evidence>
<dbReference type="Proteomes" id="UP001153737">
    <property type="component" value="Chromosome 4"/>
</dbReference>
<keyword evidence="13" id="KW-1185">Reference proteome</keyword>
<evidence type="ECO:0000313" key="13">
    <source>
        <dbReference type="Proteomes" id="UP001153737"/>
    </source>
</evidence>
<dbReference type="PANTHER" id="PTHR12128">
    <property type="entry name" value="DIHYDRODIPICOLINATE SYNTHASE"/>
    <property type="match status" value="1"/>
</dbReference>
<dbReference type="GO" id="GO:0008747">
    <property type="term" value="F:N-acetylneuraminate lyase activity"/>
    <property type="evidence" value="ECO:0007669"/>
    <property type="project" value="UniProtKB-EC"/>
</dbReference>
<evidence type="ECO:0000256" key="5">
    <source>
        <dbReference type="ARBA" id="ARBA00012911"/>
    </source>
</evidence>
<dbReference type="Pfam" id="PF21599">
    <property type="entry name" value="ZSWIM3_N"/>
    <property type="match status" value="1"/>
</dbReference>
<reference evidence="12" key="2">
    <citation type="submission" date="2022-10" db="EMBL/GenBank/DDBJ databases">
        <authorList>
            <consortium name="ENA_rothamsted_submissions"/>
            <consortium name="culmorum"/>
            <person name="King R."/>
        </authorList>
    </citation>
    <scope>NUCLEOTIDE SEQUENCE</scope>
</reference>
<comment type="similarity">
    <text evidence="3">Belongs to the DapA family. NanA subfamily.</text>
</comment>
<dbReference type="OrthoDB" id="191315at2759"/>
<evidence type="ECO:0000256" key="8">
    <source>
        <dbReference type="ARBA" id="ARBA00023270"/>
    </source>
</evidence>
<accession>A0A9P0GQW1</accession>
<keyword evidence="7" id="KW-0456">Lyase</keyword>
<evidence type="ECO:0000256" key="9">
    <source>
        <dbReference type="ARBA" id="ARBA00023277"/>
    </source>
</evidence>
<dbReference type="EMBL" id="OU896710">
    <property type="protein sequence ID" value="CAH1163291.1"/>
    <property type="molecule type" value="Genomic_DNA"/>
</dbReference>